<keyword evidence="3" id="KW-0964">Secreted</keyword>
<dbReference type="Pfam" id="PF00019">
    <property type="entry name" value="TGF_beta"/>
    <property type="match status" value="1"/>
</dbReference>
<evidence type="ECO:0000313" key="10">
    <source>
        <dbReference type="EMBL" id="KAJ7414991.1"/>
    </source>
</evidence>
<keyword evidence="5 7" id="KW-0339">Growth factor</keyword>
<dbReference type="PANTHER" id="PTHR12173:SF1">
    <property type="entry name" value="GLIAL CELL LINE-DERIVED NEUROTROPHIC FACTOR"/>
    <property type="match status" value="1"/>
</dbReference>
<feature type="compositionally biased region" description="Basic residues" evidence="8">
    <location>
        <begin position="301"/>
        <end position="310"/>
    </location>
</feature>
<evidence type="ECO:0000259" key="9">
    <source>
        <dbReference type="PROSITE" id="PS51362"/>
    </source>
</evidence>
<feature type="compositionally biased region" description="Low complexity" evidence="8">
    <location>
        <begin position="210"/>
        <end position="223"/>
    </location>
</feature>
<evidence type="ECO:0000256" key="7">
    <source>
        <dbReference type="RuleBase" id="RU000354"/>
    </source>
</evidence>
<evidence type="ECO:0000256" key="2">
    <source>
        <dbReference type="ARBA" id="ARBA00009832"/>
    </source>
</evidence>
<dbReference type="InterPro" id="IPR029034">
    <property type="entry name" value="Cystine-knot_cytokine"/>
</dbReference>
<feature type="region of interest" description="Disordered" evidence="8">
    <location>
        <begin position="275"/>
        <end position="310"/>
    </location>
</feature>
<evidence type="ECO:0000256" key="6">
    <source>
        <dbReference type="ARBA" id="ARBA00023157"/>
    </source>
</evidence>
<dbReference type="Proteomes" id="UP001145742">
    <property type="component" value="Unassembled WGS sequence"/>
</dbReference>
<dbReference type="PROSITE" id="PS51362">
    <property type="entry name" value="TGF_BETA_2"/>
    <property type="match status" value="1"/>
</dbReference>
<evidence type="ECO:0000256" key="4">
    <source>
        <dbReference type="ARBA" id="ARBA00022729"/>
    </source>
</evidence>
<dbReference type="Gene3D" id="2.10.90.10">
    <property type="entry name" value="Cystine-knot cytokines"/>
    <property type="match status" value="1"/>
</dbReference>
<comment type="similarity">
    <text evidence="2">Belongs to the TGF-beta family. GDNF subfamily.</text>
</comment>
<evidence type="ECO:0000256" key="8">
    <source>
        <dbReference type="SAM" id="MobiDB-lite"/>
    </source>
</evidence>
<feature type="region of interest" description="Disordered" evidence="8">
    <location>
        <begin position="210"/>
        <end position="230"/>
    </location>
</feature>
<dbReference type="SUPFAM" id="SSF57501">
    <property type="entry name" value="Cystine-knot cytokines"/>
    <property type="match status" value="1"/>
</dbReference>
<name>A0ABQ9D4U6_9PASS</name>
<organism evidence="10 11">
    <name type="scientific">Willisornis vidua</name>
    <name type="common">Xingu scale-backed antbird</name>
    <dbReference type="NCBI Taxonomy" id="1566151"/>
    <lineage>
        <taxon>Eukaryota</taxon>
        <taxon>Metazoa</taxon>
        <taxon>Chordata</taxon>
        <taxon>Craniata</taxon>
        <taxon>Vertebrata</taxon>
        <taxon>Euteleostomi</taxon>
        <taxon>Archelosauria</taxon>
        <taxon>Archosauria</taxon>
        <taxon>Dinosauria</taxon>
        <taxon>Saurischia</taxon>
        <taxon>Theropoda</taxon>
        <taxon>Coelurosauria</taxon>
        <taxon>Aves</taxon>
        <taxon>Neognathae</taxon>
        <taxon>Neoaves</taxon>
        <taxon>Telluraves</taxon>
        <taxon>Australaves</taxon>
        <taxon>Passeriformes</taxon>
        <taxon>Thamnophilidae</taxon>
        <taxon>Willisornis</taxon>
    </lineage>
</organism>
<accession>A0ABQ9D4U6</accession>
<dbReference type="EMBL" id="WHWB01034007">
    <property type="protein sequence ID" value="KAJ7414991.1"/>
    <property type="molecule type" value="Genomic_DNA"/>
</dbReference>
<evidence type="ECO:0000313" key="11">
    <source>
        <dbReference type="Proteomes" id="UP001145742"/>
    </source>
</evidence>
<sequence length="407" mass="45999">MVGFLGCEHTLQLRTPNSRTLKHTHNFKQLSDPSTLGYTAEESGSLAIEFYRSIIRLKEVLGNHNCSTTFTQGKENPEMENDILRITYVLSMLPKVGSTKSSTPLSNFFLISTWPLPSAEERYDSKHQIIFTSKVCRGVKAEARKTHNSLKTDRKGEPESHQRNEEVPVLEEKCKGKHNQVARVGRRSKMKLWDVVAVCVVLLNTVSTLPLPTGKTPPKGSPSVVEGPEDDLSPISLLPSYAVHSDSNMPEDYPDQFDEVVDFIQATIKRLRRSPDKQTPIFSRRERNRQNAATNIENSSKKGRRNQKGKNRGCVLTEIHLNVTDLDLGYETKEELIFRYCSGSCDAAETTYDKILKNLTKKKKLVTDKVRQACCRPTAFDDDLSFLDDNLVYHILKKHSAKRCGCV</sequence>
<comment type="subcellular location">
    <subcellularLocation>
        <location evidence="1">Secreted</location>
    </subcellularLocation>
</comment>
<dbReference type="InterPro" id="IPR001839">
    <property type="entry name" value="TGF-b_C"/>
</dbReference>
<comment type="caution">
    <text evidence="10">The sequence shown here is derived from an EMBL/GenBank/DDBJ whole genome shotgun (WGS) entry which is preliminary data.</text>
</comment>
<dbReference type="PANTHER" id="PTHR12173">
    <property type="entry name" value="GDNF SUBFAMILY OF TGF-BETA FAMILY"/>
    <property type="match status" value="1"/>
</dbReference>
<keyword evidence="6" id="KW-1015">Disulfide bond</keyword>
<proteinExistence type="inferred from homology"/>
<feature type="region of interest" description="Disordered" evidence="8">
    <location>
        <begin position="143"/>
        <end position="168"/>
    </location>
</feature>
<evidence type="ECO:0000256" key="1">
    <source>
        <dbReference type="ARBA" id="ARBA00004613"/>
    </source>
</evidence>
<protein>
    <recommendedName>
        <fullName evidence="9">TGF-beta family profile domain-containing protein</fullName>
    </recommendedName>
</protein>
<evidence type="ECO:0000256" key="5">
    <source>
        <dbReference type="ARBA" id="ARBA00023030"/>
    </source>
</evidence>
<keyword evidence="4" id="KW-0732">Signal</keyword>
<reference evidence="10" key="1">
    <citation type="submission" date="2019-10" db="EMBL/GenBank/DDBJ databases">
        <authorList>
            <person name="Soares A.E.R."/>
            <person name="Aleixo A."/>
            <person name="Schneider P."/>
            <person name="Miyaki C.Y."/>
            <person name="Schneider M.P."/>
            <person name="Mello C."/>
            <person name="Vasconcelos A.T.R."/>
        </authorList>
    </citation>
    <scope>NUCLEOTIDE SEQUENCE</scope>
    <source>
        <tissue evidence="10">Muscle</tissue>
    </source>
</reference>
<dbReference type="InterPro" id="IPR043401">
    <property type="entry name" value="GDNF_fam"/>
</dbReference>
<gene>
    <name evidence="10" type="ORF">WISP_80192</name>
</gene>
<feature type="domain" description="TGF-beta family profile" evidence="9">
    <location>
        <begin position="284"/>
        <end position="407"/>
    </location>
</feature>
<keyword evidence="11" id="KW-1185">Reference proteome</keyword>
<evidence type="ECO:0000256" key="3">
    <source>
        <dbReference type="ARBA" id="ARBA00022525"/>
    </source>
</evidence>